<dbReference type="AlphaFoldDB" id="A0A9P0JME9"/>
<name>A0A9P0JME9_ACAOB</name>
<organism evidence="1 2">
    <name type="scientific">Acanthoscelides obtectus</name>
    <name type="common">Bean weevil</name>
    <name type="synonym">Bruchus obtectus</name>
    <dbReference type="NCBI Taxonomy" id="200917"/>
    <lineage>
        <taxon>Eukaryota</taxon>
        <taxon>Metazoa</taxon>
        <taxon>Ecdysozoa</taxon>
        <taxon>Arthropoda</taxon>
        <taxon>Hexapoda</taxon>
        <taxon>Insecta</taxon>
        <taxon>Pterygota</taxon>
        <taxon>Neoptera</taxon>
        <taxon>Endopterygota</taxon>
        <taxon>Coleoptera</taxon>
        <taxon>Polyphaga</taxon>
        <taxon>Cucujiformia</taxon>
        <taxon>Chrysomeloidea</taxon>
        <taxon>Chrysomelidae</taxon>
        <taxon>Bruchinae</taxon>
        <taxon>Bruchini</taxon>
        <taxon>Acanthoscelides</taxon>
    </lineage>
</organism>
<comment type="caution">
    <text evidence="1">The sequence shown here is derived from an EMBL/GenBank/DDBJ whole genome shotgun (WGS) entry which is preliminary data.</text>
</comment>
<dbReference type="Proteomes" id="UP001152888">
    <property type="component" value="Unassembled WGS sequence"/>
</dbReference>
<dbReference type="OrthoDB" id="6780615at2759"/>
<keyword evidence="2" id="KW-1185">Reference proteome</keyword>
<dbReference type="EMBL" id="CAKOFQ010006671">
    <property type="protein sequence ID" value="CAH1957573.1"/>
    <property type="molecule type" value="Genomic_DNA"/>
</dbReference>
<gene>
    <name evidence="1" type="ORF">ACAOBT_LOCUS2178</name>
</gene>
<reference evidence="1" key="1">
    <citation type="submission" date="2022-03" db="EMBL/GenBank/DDBJ databases">
        <authorList>
            <person name="Sayadi A."/>
        </authorList>
    </citation>
    <scope>NUCLEOTIDE SEQUENCE</scope>
</reference>
<evidence type="ECO:0000313" key="1">
    <source>
        <dbReference type="EMBL" id="CAH1957573.1"/>
    </source>
</evidence>
<dbReference type="PANTHER" id="PTHR47510">
    <property type="entry name" value="REVERSE TRANSCRIPTASE DOMAIN-CONTAINING PROTEIN"/>
    <property type="match status" value="1"/>
</dbReference>
<proteinExistence type="predicted"/>
<evidence type="ECO:0000313" key="2">
    <source>
        <dbReference type="Proteomes" id="UP001152888"/>
    </source>
</evidence>
<dbReference type="PANTHER" id="PTHR47510:SF3">
    <property type="entry name" value="ENDO_EXONUCLEASE_PHOSPHATASE DOMAIN-CONTAINING PROTEIN"/>
    <property type="match status" value="1"/>
</dbReference>
<sequence length="167" mass="18974">MCRTLKDLVNNKHVHIGYMSLQINSCDTVENKLNNYFIKSVTDIVSTIPSSNQEAITTAGPLEEDFWRFKEISFNKLRKTVFQLKKKSTGDEALTCSLVKQLIDVIGYPLLNIVNTPFRTGKTPSLLKRSIIVPVPKTNNPRKPEDLRPINLMPVIEKVIEIQCMNS</sequence>
<protein>
    <submittedName>
        <fullName evidence="1">Uncharacterized protein</fullName>
    </submittedName>
</protein>
<accession>A0A9P0JME9</accession>